<comment type="similarity">
    <text evidence="3 6">Belongs to the peptidase S26 family.</text>
</comment>
<feature type="domain" description="Peptidase S26" evidence="7">
    <location>
        <begin position="6"/>
        <end position="168"/>
    </location>
</feature>
<dbReference type="Proteomes" id="UP001164803">
    <property type="component" value="Chromosome"/>
</dbReference>
<evidence type="ECO:0000313" key="8">
    <source>
        <dbReference type="EMBL" id="WAH39146.1"/>
    </source>
</evidence>
<dbReference type="SUPFAM" id="SSF51306">
    <property type="entry name" value="LexA/Signal peptidase"/>
    <property type="match status" value="1"/>
</dbReference>
<proteinExistence type="inferred from homology"/>
<dbReference type="PANTHER" id="PTHR43390">
    <property type="entry name" value="SIGNAL PEPTIDASE I"/>
    <property type="match status" value="1"/>
</dbReference>
<dbReference type="PROSITE" id="PS00760">
    <property type="entry name" value="SPASE_I_2"/>
    <property type="match status" value="1"/>
</dbReference>
<protein>
    <recommendedName>
        <fullName evidence="4 6">Signal peptidase I</fullName>
        <ecNumber evidence="4 6">3.4.21.89</ecNumber>
    </recommendedName>
</protein>
<dbReference type="InterPro" id="IPR019757">
    <property type="entry name" value="Pept_S26A_signal_pept_1_Lys-AS"/>
</dbReference>
<evidence type="ECO:0000256" key="2">
    <source>
        <dbReference type="ARBA" id="ARBA00004401"/>
    </source>
</evidence>
<dbReference type="PANTHER" id="PTHR43390:SF1">
    <property type="entry name" value="CHLOROPLAST PROCESSING PEPTIDASE"/>
    <property type="match status" value="1"/>
</dbReference>
<gene>
    <name evidence="8" type="primary">lepB</name>
    <name evidence="8" type="ORF">NZD86_05920</name>
</gene>
<keyword evidence="6" id="KW-0645">Protease</keyword>
<dbReference type="Gene3D" id="2.10.109.10">
    <property type="entry name" value="Umud Fragment, subunit A"/>
    <property type="match status" value="1"/>
</dbReference>
<evidence type="ECO:0000256" key="1">
    <source>
        <dbReference type="ARBA" id="ARBA00000677"/>
    </source>
</evidence>
<dbReference type="EC" id="3.4.21.89" evidence="4 6"/>
<dbReference type="InterPro" id="IPR000223">
    <property type="entry name" value="Pept_S26A_signal_pept_1"/>
</dbReference>
<organism evidence="8 9">
    <name type="scientific">Alicyclobacillus dauci</name>
    <dbReference type="NCBI Taxonomy" id="1475485"/>
    <lineage>
        <taxon>Bacteria</taxon>
        <taxon>Bacillati</taxon>
        <taxon>Bacillota</taxon>
        <taxon>Bacilli</taxon>
        <taxon>Bacillales</taxon>
        <taxon>Alicyclobacillaceae</taxon>
        <taxon>Alicyclobacillus</taxon>
    </lineage>
</organism>
<accession>A0ABY6ZAG3</accession>
<dbReference type="GO" id="GO:0009003">
    <property type="term" value="F:signal peptidase activity"/>
    <property type="evidence" value="ECO:0007669"/>
    <property type="project" value="UniProtKB-EC"/>
</dbReference>
<reference evidence="8" key="1">
    <citation type="submission" date="2022-08" db="EMBL/GenBank/DDBJ databases">
        <title>Alicyclobacillus dauci DSM2870, complete genome.</title>
        <authorList>
            <person name="Wang Q."/>
            <person name="Cai R."/>
            <person name="Wang Z."/>
        </authorList>
    </citation>
    <scope>NUCLEOTIDE SEQUENCE</scope>
    <source>
        <strain evidence="8">DSM 28700</strain>
    </source>
</reference>
<dbReference type="InterPro" id="IPR019758">
    <property type="entry name" value="Pept_S26A_signal_pept_1_CS"/>
</dbReference>
<evidence type="ECO:0000313" key="9">
    <source>
        <dbReference type="Proteomes" id="UP001164803"/>
    </source>
</evidence>
<dbReference type="PROSITE" id="PS00761">
    <property type="entry name" value="SPASE_I_3"/>
    <property type="match status" value="1"/>
</dbReference>
<dbReference type="CDD" id="cd06530">
    <property type="entry name" value="S26_SPase_I"/>
    <property type="match status" value="1"/>
</dbReference>
<dbReference type="PRINTS" id="PR00727">
    <property type="entry name" value="LEADERPTASE"/>
</dbReference>
<comment type="catalytic activity">
    <reaction evidence="1 6">
        <text>Cleavage of hydrophobic, N-terminal signal or leader sequences from secreted and periplasmic proteins.</text>
        <dbReference type="EC" id="3.4.21.89"/>
    </reaction>
</comment>
<dbReference type="Pfam" id="PF10502">
    <property type="entry name" value="Peptidase_S26"/>
    <property type="match status" value="1"/>
</dbReference>
<evidence type="ECO:0000256" key="6">
    <source>
        <dbReference type="RuleBase" id="RU362042"/>
    </source>
</evidence>
<keyword evidence="5 6" id="KW-0378">Hydrolase</keyword>
<dbReference type="NCBIfam" id="TIGR02227">
    <property type="entry name" value="sigpep_I_bact"/>
    <property type="match status" value="1"/>
</dbReference>
<dbReference type="InterPro" id="IPR036286">
    <property type="entry name" value="LexA/Signal_pep-like_sf"/>
</dbReference>
<evidence type="ECO:0000256" key="5">
    <source>
        <dbReference type="ARBA" id="ARBA00022801"/>
    </source>
</evidence>
<dbReference type="EMBL" id="CP104064">
    <property type="protein sequence ID" value="WAH39146.1"/>
    <property type="molecule type" value="Genomic_DNA"/>
</dbReference>
<dbReference type="RefSeq" id="WP_268046805.1">
    <property type="nucleotide sequence ID" value="NZ_CP104064.1"/>
</dbReference>
<evidence type="ECO:0000259" key="7">
    <source>
        <dbReference type="Pfam" id="PF10502"/>
    </source>
</evidence>
<keyword evidence="9" id="KW-1185">Reference proteome</keyword>
<sequence>MRKFVSWVLPIVIGVVVALGIKTCVVQANVVPSSSMYPTIPGVSPSNFALILDNKMATEFGQQIYRGEVVVFHFPDDPSKLYVKRVIGLPGDTVKVTANQVYINGKPLNESNPNIARSNGIETGTWKVPAGHYFMLGDNRPPSDDSRMWVHKYVSRSAIVGEAQFVLYPLNKMSSISQSLSGSNS</sequence>
<comment type="subcellular location">
    <subcellularLocation>
        <location evidence="2">Cell membrane</location>
        <topology evidence="2">Single-pass type II membrane protein</topology>
    </subcellularLocation>
    <subcellularLocation>
        <location evidence="6">Membrane</location>
        <topology evidence="6">Single-pass type II membrane protein</topology>
    </subcellularLocation>
</comment>
<name>A0ABY6ZAG3_9BACL</name>
<evidence type="ECO:0000256" key="3">
    <source>
        <dbReference type="ARBA" id="ARBA00009370"/>
    </source>
</evidence>
<evidence type="ECO:0000256" key="4">
    <source>
        <dbReference type="ARBA" id="ARBA00013208"/>
    </source>
</evidence>
<dbReference type="InterPro" id="IPR019533">
    <property type="entry name" value="Peptidase_S26"/>
</dbReference>